<keyword evidence="2" id="KW-1185">Reference proteome</keyword>
<reference evidence="1 2" key="1">
    <citation type="submission" date="2020-12" db="EMBL/GenBank/DDBJ databases">
        <title>Metabolic potential, ecology and presence of endohyphal bacteria is reflected in genomic diversity of Mucoromycotina.</title>
        <authorList>
            <person name="Muszewska A."/>
            <person name="Okrasinska A."/>
            <person name="Steczkiewicz K."/>
            <person name="Drgas O."/>
            <person name="Orlowska M."/>
            <person name="Perlinska-Lenart U."/>
            <person name="Aleksandrzak-Piekarczyk T."/>
            <person name="Szatraj K."/>
            <person name="Zielenkiewicz U."/>
            <person name="Pilsyk S."/>
            <person name="Malc E."/>
            <person name="Mieczkowski P."/>
            <person name="Kruszewska J.S."/>
            <person name="Biernat P."/>
            <person name="Pawlowska J."/>
        </authorList>
    </citation>
    <scope>NUCLEOTIDE SEQUENCE [LARGE SCALE GENOMIC DNA]</scope>
    <source>
        <strain evidence="1 2">CBS 142.35</strain>
    </source>
</reference>
<accession>A0A8H7VQ58</accession>
<sequence length="180" mass="20247">METTQPNFRLPSPEVGDLVQPAELVLPTQVAQVPLEPTRRSTRVRSRVERYNPLREVSQPTQSVFSPHTWLTQNGPKADQYIEAAKGVISNLHVPLPPLLSLPRQQLSETTTFSYLRSLPVGLLLDAQDQLINSDVNNFASVAEINKLVSETEDLIQHPFFAGLLNQHKHHYDLLGDKLK</sequence>
<protein>
    <submittedName>
        <fullName evidence="1">Uncharacterized protein</fullName>
    </submittedName>
</protein>
<evidence type="ECO:0000313" key="1">
    <source>
        <dbReference type="EMBL" id="KAG2224693.1"/>
    </source>
</evidence>
<organism evidence="1 2">
    <name type="scientific">Circinella minor</name>
    <dbReference type="NCBI Taxonomy" id="1195481"/>
    <lineage>
        <taxon>Eukaryota</taxon>
        <taxon>Fungi</taxon>
        <taxon>Fungi incertae sedis</taxon>
        <taxon>Mucoromycota</taxon>
        <taxon>Mucoromycotina</taxon>
        <taxon>Mucoromycetes</taxon>
        <taxon>Mucorales</taxon>
        <taxon>Lichtheimiaceae</taxon>
        <taxon>Circinella</taxon>
    </lineage>
</organism>
<dbReference type="EMBL" id="JAEPRB010000039">
    <property type="protein sequence ID" value="KAG2224693.1"/>
    <property type="molecule type" value="Genomic_DNA"/>
</dbReference>
<dbReference type="Proteomes" id="UP000646827">
    <property type="component" value="Unassembled WGS sequence"/>
</dbReference>
<comment type="caution">
    <text evidence="1">The sequence shown here is derived from an EMBL/GenBank/DDBJ whole genome shotgun (WGS) entry which is preliminary data.</text>
</comment>
<proteinExistence type="predicted"/>
<evidence type="ECO:0000313" key="2">
    <source>
        <dbReference type="Proteomes" id="UP000646827"/>
    </source>
</evidence>
<dbReference type="AlphaFoldDB" id="A0A8H7VQ58"/>
<gene>
    <name evidence="1" type="ORF">INT45_007938</name>
</gene>
<name>A0A8H7VQ58_9FUNG</name>